<evidence type="ECO:0000256" key="4">
    <source>
        <dbReference type="ARBA" id="ARBA00011738"/>
    </source>
</evidence>
<keyword evidence="9" id="KW-0238">DNA-binding</keyword>
<dbReference type="Gene3D" id="3.40.640.10">
    <property type="entry name" value="Type I PLP-dependent aspartate aminotransferase-like (Major domain)"/>
    <property type="match status" value="1"/>
</dbReference>
<dbReference type="GO" id="GO:0047536">
    <property type="term" value="F:2-aminoadipate transaminase activity"/>
    <property type="evidence" value="ECO:0007669"/>
    <property type="project" value="UniProtKB-EC"/>
</dbReference>
<dbReference type="GO" id="GO:0003700">
    <property type="term" value="F:DNA-binding transcription factor activity"/>
    <property type="evidence" value="ECO:0007669"/>
    <property type="project" value="InterPro"/>
</dbReference>
<comment type="subunit">
    <text evidence="4">Homodimer.</text>
</comment>
<dbReference type="InterPro" id="IPR036388">
    <property type="entry name" value="WH-like_DNA-bd_sf"/>
</dbReference>
<dbReference type="RefSeq" id="WP_063554967.1">
    <property type="nucleotide sequence ID" value="NZ_LITT01000011.1"/>
</dbReference>
<dbReference type="SMART" id="SM00345">
    <property type="entry name" value="HTH_GNTR"/>
    <property type="match status" value="1"/>
</dbReference>
<accession>A0A166QZY1</accession>
<dbReference type="Gene3D" id="1.10.10.10">
    <property type="entry name" value="Winged helix-like DNA-binding domain superfamily/Winged helix DNA-binding domain"/>
    <property type="match status" value="1"/>
</dbReference>
<keyword evidence="5 12" id="KW-0032">Aminotransferase</keyword>
<dbReference type="PANTHER" id="PTHR46577">
    <property type="entry name" value="HTH-TYPE TRANSCRIPTIONAL REGULATORY PROTEIN GABR"/>
    <property type="match status" value="1"/>
</dbReference>
<comment type="similarity">
    <text evidence="3">Belongs to the class-I pyridoxal-phosphate-dependent aminotransferase family.</text>
</comment>
<comment type="cofactor">
    <cofactor evidence="1">
        <name>pyridoxal 5'-phosphate</name>
        <dbReference type="ChEBI" id="CHEBI:597326"/>
    </cofactor>
</comment>
<keyword evidence="6 12" id="KW-0808">Transferase</keyword>
<feature type="domain" description="HTH gntR-type" evidence="11">
    <location>
        <begin position="11"/>
        <end position="79"/>
    </location>
</feature>
<dbReference type="EC" id="2.6.1.39" evidence="12"/>
<evidence type="ECO:0000259" key="11">
    <source>
        <dbReference type="PROSITE" id="PS50949"/>
    </source>
</evidence>
<dbReference type="CDD" id="cd07377">
    <property type="entry name" value="WHTH_GntR"/>
    <property type="match status" value="1"/>
</dbReference>
<dbReference type="FunFam" id="3.40.640.10:FF:000053">
    <property type="entry name" value="Aminotransferase, class I"/>
    <property type="match status" value="1"/>
</dbReference>
<dbReference type="InterPro" id="IPR051446">
    <property type="entry name" value="HTH_trans_reg/aminotransferase"/>
</dbReference>
<keyword evidence="7" id="KW-0663">Pyridoxal phosphate</keyword>
<evidence type="ECO:0000256" key="10">
    <source>
        <dbReference type="ARBA" id="ARBA00023163"/>
    </source>
</evidence>
<evidence type="ECO:0000256" key="1">
    <source>
        <dbReference type="ARBA" id="ARBA00001933"/>
    </source>
</evidence>
<dbReference type="Pfam" id="PF00155">
    <property type="entry name" value="Aminotran_1_2"/>
    <property type="match status" value="1"/>
</dbReference>
<comment type="similarity">
    <text evidence="2">In the C-terminal section; belongs to the class-I pyridoxal-phosphate-dependent aminotransferase family.</text>
</comment>
<keyword evidence="8" id="KW-0805">Transcription regulation</keyword>
<dbReference type="Gene3D" id="3.90.1150.10">
    <property type="entry name" value="Aspartate Aminotransferase, domain 1"/>
    <property type="match status" value="1"/>
</dbReference>
<dbReference type="InterPro" id="IPR015421">
    <property type="entry name" value="PyrdxlP-dep_Trfase_major"/>
</dbReference>
<comment type="caution">
    <text evidence="12">The sequence shown here is derived from an EMBL/GenBank/DDBJ whole genome shotgun (WGS) entry which is preliminary data.</text>
</comment>
<dbReference type="InterPro" id="IPR015424">
    <property type="entry name" value="PyrdxlP-dep_Trfase"/>
</dbReference>
<evidence type="ECO:0000313" key="12">
    <source>
        <dbReference type="EMBL" id="OAA90528.1"/>
    </source>
</evidence>
<dbReference type="AlphaFoldDB" id="A0A166QZY1"/>
<protein>
    <submittedName>
        <fullName evidence="12">2-aminoadipate transaminase</fullName>
        <ecNumber evidence="12">2.6.1.39</ecNumber>
    </submittedName>
</protein>
<dbReference type="InterPro" id="IPR000524">
    <property type="entry name" value="Tscrpt_reg_HTH_GntR"/>
</dbReference>
<proteinExistence type="inferred from homology"/>
<dbReference type="CDD" id="cd00609">
    <property type="entry name" value="AAT_like"/>
    <property type="match status" value="1"/>
</dbReference>
<name>A0A166QZY1_9CLOT</name>
<dbReference type="GO" id="GO:0030170">
    <property type="term" value="F:pyridoxal phosphate binding"/>
    <property type="evidence" value="ECO:0007669"/>
    <property type="project" value="InterPro"/>
</dbReference>
<sequence length="507" mass="57530">MRISIDKKSSIPIYVQIKNEIRNVIYSGMLPSNFLLPSERKLAEELSVSRSTVISAYEELKSLGLLESHKGKGTIVANNAKNKQLSIRNHTVPLSWYQFFDSNVSSANNHDIVDIINSVGREKNISFSAGIADPSLHPLKDIVKLQKDLWKNCGNDMLAYISSYGYYPLRESLSKLLKSRNISVSPKEIMILSGSMQGIDFIGRAFLSKGDVVIVEEPTFMSAIELFKLSGAKVIGVPMESDGINLDVLEILLNKYKPKFLYTVPTFQNPTSIVMSLEKRYKLLNLAYKYQLPIIEDDPYSEINYENIYLPSLKSLDTYGYVIYLSTFSKTMFSGMRVGWTAAPVQVIKKFALLKQMTDLHVNTASQYILDKFLREGLYENHIKLICKEYMKKRDLMLSILEKNKSLGISFNLPKGGYYIWCKLPENISQTQLLLKCSKEGVSYAPGNVFYPEESDGKSYMRLNYTFENAKNISIGLNKLMKAIAELLQNTNFSTVNQDNYFGKPII</sequence>
<dbReference type="InterPro" id="IPR036390">
    <property type="entry name" value="WH_DNA-bd_sf"/>
</dbReference>
<dbReference type="PANTHER" id="PTHR46577:SF2">
    <property type="entry name" value="TRANSCRIPTIONAL REGULATORY PROTEIN"/>
    <property type="match status" value="1"/>
</dbReference>
<dbReference type="SUPFAM" id="SSF53383">
    <property type="entry name" value="PLP-dependent transferases"/>
    <property type="match status" value="1"/>
</dbReference>
<dbReference type="PRINTS" id="PR00035">
    <property type="entry name" value="HTHGNTR"/>
</dbReference>
<evidence type="ECO:0000256" key="6">
    <source>
        <dbReference type="ARBA" id="ARBA00022679"/>
    </source>
</evidence>
<dbReference type="InterPro" id="IPR015422">
    <property type="entry name" value="PyrdxlP-dep_Trfase_small"/>
</dbReference>
<dbReference type="SUPFAM" id="SSF46785">
    <property type="entry name" value="Winged helix' DNA-binding domain"/>
    <property type="match status" value="1"/>
</dbReference>
<reference evidence="12 13" key="1">
    <citation type="journal article" date="2015" name="Biotechnol. Bioeng.">
        <title>Genome sequence and phenotypic characterization of Caulobacter segnis.</title>
        <authorList>
            <person name="Patel S."/>
            <person name="Fletcher B."/>
            <person name="Scott D.C."/>
            <person name="Ely B."/>
        </authorList>
    </citation>
    <scope>NUCLEOTIDE SEQUENCE [LARGE SCALE GENOMIC DNA]</scope>
    <source>
        <strain evidence="12 13">ERI-2</strain>
    </source>
</reference>
<evidence type="ECO:0000313" key="13">
    <source>
        <dbReference type="Proteomes" id="UP000077407"/>
    </source>
</evidence>
<keyword evidence="10" id="KW-0804">Transcription</keyword>
<evidence type="ECO:0000256" key="5">
    <source>
        <dbReference type="ARBA" id="ARBA00022576"/>
    </source>
</evidence>
<evidence type="ECO:0000256" key="2">
    <source>
        <dbReference type="ARBA" id="ARBA00005384"/>
    </source>
</evidence>
<dbReference type="Proteomes" id="UP000077407">
    <property type="component" value="Unassembled WGS sequence"/>
</dbReference>
<dbReference type="Pfam" id="PF00392">
    <property type="entry name" value="GntR"/>
    <property type="match status" value="1"/>
</dbReference>
<organism evidence="12 13">
    <name type="scientific">Clostridium ljungdahlii</name>
    <dbReference type="NCBI Taxonomy" id="1538"/>
    <lineage>
        <taxon>Bacteria</taxon>
        <taxon>Bacillati</taxon>
        <taxon>Bacillota</taxon>
        <taxon>Clostridia</taxon>
        <taxon>Eubacteriales</taxon>
        <taxon>Clostridiaceae</taxon>
        <taxon>Clostridium</taxon>
    </lineage>
</organism>
<dbReference type="OrthoDB" id="9802328at2"/>
<evidence type="ECO:0000256" key="9">
    <source>
        <dbReference type="ARBA" id="ARBA00023125"/>
    </source>
</evidence>
<dbReference type="PATRIC" id="fig|1538.10.peg.340"/>
<dbReference type="InterPro" id="IPR004839">
    <property type="entry name" value="Aminotransferase_I/II_large"/>
</dbReference>
<dbReference type="EMBL" id="LITT01000011">
    <property type="protein sequence ID" value="OAA90528.1"/>
    <property type="molecule type" value="Genomic_DNA"/>
</dbReference>
<evidence type="ECO:0000256" key="7">
    <source>
        <dbReference type="ARBA" id="ARBA00022898"/>
    </source>
</evidence>
<gene>
    <name evidence="12" type="primary">lysN_2</name>
    <name evidence="12" type="ORF">WY13_01432</name>
</gene>
<evidence type="ECO:0000256" key="8">
    <source>
        <dbReference type="ARBA" id="ARBA00023015"/>
    </source>
</evidence>
<evidence type="ECO:0000256" key="3">
    <source>
        <dbReference type="ARBA" id="ARBA00007441"/>
    </source>
</evidence>
<dbReference type="GO" id="GO:0003677">
    <property type="term" value="F:DNA binding"/>
    <property type="evidence" value="ECO:0007669"/>
    <property type="project" value="UniProtKB-KW"/>
</dbReference>
<dbReference type="PROSITE" id="PS50949">
    <property type="entry name" value="HTH_GNTR"/>
    <property type="match status" value="1"/>
</dbReference>